<dbReference type="InterPro" id="IPR007219">
    <property type="entry name" value="XnlR_reg_dom"/>
</dbReference>
<dbReference type="GO" id="GO:0000785">
    <property type="term" value="C:chromatin"/>
    <property type="evidence" value="ECO:0007669"/>
    <property type="project" value="TreeGrafter"/>
</dbReference>
<comment type="subcellular location">
    <subcellularLocation>
        <location evidence="1">Nucleus</location>
    </subcellularLocation>
</comment>
<accession>A0AAV9QII8</accession>
<dbReference type="GO" id="GO:0005634">
    <property type="term" value="C:nucleus"/>
    <property type="evidence" value="ECO:0007669"/>
    <property type="project" value="UniProtKB-SubCell"/>
</dbReference>
<protein>
    <recommendedName>
        <fullName evidence="7">Xylanolytic transcriptional activator regulatory domain-containing protein</fullName>
    </recommendedName>
</protein>
<evidence type="ECO:0000313" key="9">
    <source>
        <dbReference type="Proteomes" id="UP001345827"/>
    </source>
</evidence>
<comment type="caution">
    <text evidence="8">The sequence shown here is derived from an EMBL/GenBank/DDBJ whole genome shotgun (WGS) entry which is preliminary data.</text>
</comment>
<evidence type="ECO:0000256" key="1">
    <source>
        <dbReference type="ARBA" id="ARBA00004123"/>
    </source>
</evidence>
<dbReference type="Pfam" id="PF04082">
    <property type="entry name" value="Fungal_trans"/>
    <property type="match status" value="1"/>
</dbReference>
<keyword evidence="2" id="KW-0479">Metal-binding</keyword>
<gene>
    <name evidence="8" type="ORF">LTR25_002340</name>
</gene>
<dbReference type="Proteomes" id="UP001345827">
    <property type="component" value="Unassembled WGS sequence"/>
</dbReference>
<dbReference type="EMBL" id="JAXLQG010000003">
    <property type="protein sequence ID" value="KAK5542455.1"/>
    <property type="molecule type" value="Genomic_DNA"/>
</dbReference>
<keyword evidence="6" id="KW-0539">Nucleus</keyword>
<dbReference type="PANTHER" id="PTHR40626">
    <property type="entry name" value="MIP31509P"/>
    <property type="match status" value="1"/>
</dbReference>
<reference evidence="8 9" key="1">
    <citation type="submission" date="2023-06" db="EMBL/GenBank/DDBJ databases">
        <title>Black Yeasts Isolated from many extreme environments.</title>
        <authorList>
            <person name="Coleine C."/>
            <person name="Stajich J.E."/>
            <person name="Selbmann L."/>
        </authorList>
    </citation>
    <scope>NUCLEOTIDE SEQUENCE [LARGE SCALE GENOMIC DNA]</scope>
    <source>
        <strain evidence="8 9">CCFEE 5887</strain>
    </source>
</reference>
<keyword evidence="3" id="KW-0677">Repeat</keyword>
<evidence type="ECO:0000313" key="8">
    <source>
        <dbReference type="EMBL" id="KAK5542455.1"/>
    </source>
</evidence>
<evidence type="ECO:0000256" key="5">
    <source>
        <dbReference type="ARBA" id="ARBA00022833"/>
    </source>
</evidence>
<dbReference type="GO" id="GO:0000978">
    <property type="term" value="F:RNA polymerase II cis-regulatory region sequence-specific DNA binding"/>
    <property type="evidence" value="ECO:0007669"/>
    <property type="project" value="InterPro"/>
</dbReference>
<evidence type="ECO:0000259" key="7">
    <source>
        <dbReference type="Pfam" id="PF04082"/>
    </source>
</evidence>
<feature type="domain" description="Xylanolytic transcriptional activator regulatory" evidence="7">
    <location>
        <begin position="99"/>
        <end position="337"/>
    </location>
</feature>
<name>A0AAV9QII8_9PEZI</name>
<dbReference type="AlphaFoldDB" id="A0AAV9QII8"/>
<evidence type="ECO:0000256" key="2">
    <source>
        <dbReference type="ARBA" id="ARBA00022723"/>
    </source>
</evidence>
<proteinExistence type="predicted"/>
<dbReference type="GO" id="GO:0000981">
    <property type="term" value="F:DNA-binding transcription factor activity, RNA polymerase II-specific"/>
    <property type="evidence" value="ECO:0007669"/>
    <property type="project" value="InterPro"/>
</dbReference>
<organism evidence="8 9">
    <name type="scientific">Vermiconidia calcicola</name>
    <dbReference type="NCBI Taxonomy" id="1690605"/>
    <lineage>
        <taxon>Eukaryota</taxon>
        <taxon>Fungi</taxon>
        <taxon>Dikarya</taxon>
        <taxon>Ascomycota</taxon>
        <taxon>Pezizomycotina</taxon>
        <taxon>Dothideomycetes</taxon>
        <taxon>Dothideomycetidae</taxon>
        <taxon>Mycosphaerellales</taxon>
        <taxon>Extremaceae</taxon>
        <taxon>Vermiconidia</taxon>
    </lineage>
</organism>
<dbReference type="PANTHER" id="PTHR40626:SF10">
    <property type="entry name" value="C2H2-TYPE DOMAIN-CONTAINING PROTEIN"/>
    <property type="match status" value="1"/>
</dbReference>
<evidence type="ECO:0000256" key="3">
    <source>
        <dbReference type="ARBA" id="ARBA00022737"/>
    </source>
</evidence>
<dbReference type="GO" id="GO:0006351">
    <property type="term" value="P:DNA-templated transcription"/>
    <property type="evidence" value="ECO:0007669"/>
    <property type="project" value="InterPro"/>
</dbReference>
<dbReference type="InterPro" id="IPR051059">
    <property type="entry name" value="VerF-like"/>
</dbReference>
<sequence>MLPPTLFDFDTSLPDTPAQPSQTSNFSRFSSRLPYLEDAQRDDADDEDTSGAIVDHASVVPWSFSDSAYEGLCLDIACYSEVLPPDWKLPSRNGLSRRLESYFRCVQEHLPFIHFATFSVAKTDVELLLAAVALGARNKFENACAHELYSMAKSIMLEKTRRQDLQLATRPLSENSHSSREGRNHLARIQTLNLLIDYASWAGKEILADALSMTDQLVRLVRQDGMSELEDQQCVEQQLTDTTPEERSWCGWVTAEERRRSVLAAYALLNLHSIAFDRPPQLLNIEVSVFLPSCVEPWTATNSTQWRRSRSQHQFPFQESLRSLFDGTVSLVSSFANYVLIHGLLQQLSLEHCGAMGKSLQPDTVSAFETAFRAWQSSWELTHEATLDPLSGKGPLGLNAAALLRLAYNPISEHRTLAQQP</sequence>
<keyword evidence="5" id="KW-0862">Zinc</keyword>
<dbReference type="CDD" id="cd12148">
    <property type="entry name" value="fungal_TF_MHR"/>
    <property type="match status" value="1"/>
</dbReference>
<evidence type="ECO:0000256" key="6">
    <source>
        <dbReference type="ARBA" id="ARBA00023242"/>
    </source>
</evidence>
<keyword evidence="9" id="KW-1185">Reference proteome</keyword>
<evidence type="ECO:0000256" key="4">
    <source>
        <dbReference type="ARBA" id="ARBA00022771"/>
    </source>
</evidence>
<dbReference type="GO" id="GO:0008270">
    <property type="term" value="F:zinc ion binding"/>
    <property type="evidence" value="ECO:0007669"/>
    <property type="project" value="UniProtKB-KW"/>
</dbReference>
<keyword evidence="4" id="KW-0863">Zinc-finger</keyword>